<evidence type="ECO:0000256" key="3">
    <source>
        <dbReference type="ARBA" id="ARBA00012732"/>
    </source>
</evidence>
<dbReference type="GO" id="GO:0016998">
    <property type="term" value="P:cell wall macromolecule catabolic process"/>
    <property type="evidence" value="ECO:0007669"/>
    <property type="project" value="InterPro"/>
</dbReference>
<dbReference type="Gene3D" id="2.30.30.40">
    <property type="entry name" value="SH3 Domains"/>
    <property type="match status" value="1"/>
</dbReference>
<dbReference type="PROSITE" id="PS51904">
    <property type="entry name" value="GLYCOSYL_HYDROL_F25_2"/>
    <property type="match status" value="1"/>
</dbReference>
<feature type="region of interest" description="Disordered" evidence="6">
    <location>
        <begin position="244"/>
        <end position="264"/>
    </location>
</feature>
<dbReference type="SMART" id="SM00641">
    <property type="entry name" value="Glyco_25"/>
    <property type="match status" value="1"/>
</dbReference>
<dbReference type="RefSeq" id="YP_004934212.1">
    <property type="nucleotide sequence ID" value="NC_016161.1"/>
</dbReference>
<dbReference type="GO" id="GO:0009253">
    <property type="term" value="P:peptidoglycan catabolic process"/>
    <property type="evidence" value="ECO:0007669"/>
    <property type="project" value="InterPro"/>
</dbReference>
<dbReference type="SUPFAM" id="SSF51445">
    <property type="entry name" value="(Trans)glycosidases"/>
    <property type="match status" value="1"/>
</dbReference>
<evidence type="ECO:0000256" key="1">
    <source>
        <dbReference type="ARBA" id="ARBA00000632"/>
    </source>
</evidence>
<protein>
    <recommendedName>
        <fullName evidence="3">lysozyme</fullName>
        <ecNumber evidence="3">3.2.1.17</ecNumber>
    </recommendedName>
</protein>
<name>G8FV30_9CAUD</name>
<evidence type="ECO:0000313" key="8">
    <source>
        <dbReference type="Proteomes" id="UP000005879"/>
    </source>
</evidence>
<proteinExistence type="inferred from homology"/>
<keyword evidence="8" id="KW-1185">Reference proteome</keyword>
<dbReference type="GeneID" id="11294597"/>
<dbReference type="InterPro" id="IPR017853">
    <property type="entry name" value="GH"/>
</dbReference>
<dbReference type="EMBL" id="JN051154">
    <property type="protein sequence ID" value="AER59806.1"/>
    <property type="molecule type" value="Genomic_DNA"/>
</dbReference>
<accession>G8FV30</accession>
<evidence type="ECO:0000256" key="5">
    <source>
        <dbReference type="ARBA" id="ARBA00023295"/>
    </source>
</evidence>
<keyword evidence="4" id="KW-0378">Hydrolase</keyword>
<organism evidence="7 8">
    <name type="scientific">Pediococcus phage cIP1</name>
    <dbReference type="NCBI Taxonomy" id="2681621"/>
    <lineage>
        <taxon>Viruses</taxon>
        <taxon>Duplodnaviria</taxon>
        <taxon>Heunggongvirae</taxon>
        <taxon>Uroviricota</taxon>
        <taxon>Caudoviricetes</taxon>
        <taxon>Coetzeevirus</taxon>
        <taxon>Coetzeevirus cIP1</taxon>
    </lineage>
</organism>
<keyword evidence="5" id="KW-0326">Glycosidase</keyword>
<dbReference type="Pfam" id="PF01183">
    <property type="entry name" value="Glyco_hydro_25"/>
    <property type="match status" value="1"/>
</dbReference>
<evidence type="ECO:0000256" key="6">
    <source>
        <dbReference type="SAM" id="MobiDB-lite"/>
    </source>
</evidence>
<dbReference type="GO" id="GO:0003796">
    <property type="term" value="F:lysozyme activity"/>
    <property type="evidence" value="ECO:0007669"/>
    <property type="project" value="UniProtKB-EC"/>
</dbReference>
<dbReference type="EC" id="3.2.1.17" evidence="3"/>
<sequence length="413" mass="45647">MFKRISIVLGAILALSVGASVNAQAAKGDQGVDWAVYQGPNGVFGYPSDKFVISQAGGTIHGKLYEQWTYKTQVASAIAAGKRAHTYLWGEFGSSKSQAKAMLDYMLPKVQTPKGSIVALDYEDGAQASKWNGYKYVSTPAEKQANTDAIKYTLKIIADHGYTPMLYGYLNYFNDHIYLSQISKTYKLWLGEYPDYKVTPKPNYNFFPSWENVALFQFTSTYIGGGLDGNIDLTGITDNGYTKNNKPHASTPAINVGKDAEKTPKHDIKAGDKVKVKFSARHWSTGERIPSWVNGKTYKVAKVSGKKVLLAGINSWIARSNVEILQTKPVHATVKLPKGVKRESGTFTANTTLRVWNHPGTSYTGVNYYRGESVRYQGYIRNGNYVYAAYQSHGGAWHYVAVRENGVALGTFK</sequence>
<comment type="catalytic activity">
    <reaction evidence="1">
        <text>Hydrolysis of (1-&gt;4)-beta-linkages between N-acetylmuramic acid and N-acetyl-D-glucosamine residues in a peptidoglycan and between N-acetyl-D-glucosamine residues in chitodextrins.</text>
        <dbReference type="EC" id="3.2.1.17"/>
    </reaction>
</comment>
<dbReference type="KEGG" id="vg:11294597"/>
<comment type="similarity">
    <text evidence="2">Belongs to the glycosyl hydrolase 25 family.</text>
</comment>
<dbReference type="Proteomes" id="UP000005879">
    <property type="component" value="Segment"/>
</dbReference>
<dbReference type="Gene3D" id="3.20.20.80">
    <property type="entry name" value="Glycosidases"/>
    <property type="match status" value="1"/>
</dbReference>
<dbReference type="InterPro" id="IPR018077">
    <property type="entry name" value="Glyco_hydro_fam25_subgr"/>
</dbReference>
<gene>
    <name evidence="7" type="ORF">clP1_047</name>
</gene>
<reference evidence="7 8" key="1">
    <citation type="journal article" date="2012" name="Gene">
        <title>Genome sequence of the phage clP1, which infects the beer spoilage bacterium Pediococcus damnosus.</title>
        <authorList>
            <person name="Kelly D."/>
            <person name="O'Sullivan O."/>
            <person name="Mills S."/>
            <person name="McAuliffe O."/>
            <person name="Ross R.P."/>
            <person name="Neve H."/>
            <person name="Coffey A."/>
        </authorList>
    </citation>
    <scope>NUCLEOTIDE SEQUENCE [LARGE SCALE GENOMIC DNA]</scope>
</reference>
<evidence type="ECO:0000256" key="2">
    <source>
        <dbReference type="ARBA" id="ARBA00010646"/>
    </source>
</evidence>
<evidence type="ECO:0000256" key="4">
    <source>
        <dbReference type="ARBA" id="ARBA00022801"/>
    </source>
</evidence>
<dbReference type="InterPro" id="IPR002053">
    <property type="entry name" value="Glyco_hydro_25"/>
</dbReference>
<evidence type="ECO:0000313" key="7">
    <source>
        <dbReference type="EMBL" id="AER59806.1"/>
    </source>
</evidence>